<accession>A0A843V2C1</accession>
<organism evidence="2 3">
    <name type="scientific">Colocasia esculenta</name>
    <name type="common">Wild taro</name>
    <name type="synonym">Arum esculentum</name>
    <dbReference type="NCBI Taxonomy" id="4460"/>
    <lineage>
        <taxon>Eukaryota</taxon>
        <taxon>Viridiplantae</taxon>
        <taxon>Streptophyta</taxon>
        <taxon>Embryophyta</taxon>
        <taxon>Tracheophyta</taxon>
        <taxon>Spermatophyta</taxon>
        <taxon>Magnoliopsida</taxon>
        <taxon>Liliopsida</taxon>
        <taxon>Araceae</taxon>
        <taxon>Aroideae</taxon>
        <taxon>Colocasieae</taxon>
        <taxon>Colocasia</taxon>
    </lineage>
</organism>
<comment type="caution">
    <text evidence="2">The sequence shown here is derived from an EMBL/GenBank/DDBJ whole genome shotgun (WGS) entry which is preliminary data.</text>
</comment>
<feature type="transmembrane region" description="Helical" evidence="1">
    <location>
        <begin position="12"/>
        <end position="30"/>
    </location>
</feature>
<keyword evidence="1" id="KW-0812">Transmembrane</keyword>
<dbReference type="Proteomes" id="UP000652761">
    <property type="component" value="Unassembled WGS sequence"/>
</dbReference>
<feature type="non-terminal residue" evidence="2">
    <location>
        <position position="79"/>
    </location>
</feature>
<dbReference type="AlphaFoldDB" id="A0A843V2C1"/>
<evidence type="ECO:0000256" key="1">
    <source>
        <dbReference type="SAM" id="Phobius"/>
    </source>
</evidence>
<reference evidence="2" key="1">
    <citation type="submission" date="2017-07" db="EMBL/GenBank/DDBJ databases">
        <title>Taro Niue Genome Assembly and Annotation.</title>
        <authorList>
            <person name="Atibalentja N."/>
            <person name="Keating K."/>
            <person name="Fields C.J."/>
        </authorList>
    </citation>
    <scope>NUCLEOTIDE SEQUENCE</scope>
    <source>
        <strain evidence="2">Niue_2</strain>
        <tissue evidence="2">Leaf</tissue>
    </source>
</reference>
<proteinExistence type="predicted"/>
<keyword evidence="3" id="KW-1185">Reference proteome</keyword>
<dbReference type="EMBL" id="NMUH01001452">
    <property type="protein sequence ID" value="MQL92482.1"/>
    <property type="molecule type" value="Genomic_DNA"/>
</dbReference>
<evidence type="ECO:0000313" key="3">
    <source>
        <dbReference type="Proteomes" id="UP000652761"/>
    </source>
</evidence>
<sequence length="79" mass="9138">GVQLFVSPCCHSIVSFIISCLSSLIIFLEFQSKSSFIFYCFKHPHPKSCMFLVFINPSYTLSYTKLADNYIIFRVHFGK</sequence>
<feature type="non-terminal residue" evidence="2">
    <location>
        <position position="1"/>
    </location>
</feature>
<evidence type="ECO:0000313" key="2">
    <source>
        <dbReference type="EMBL" id="MQL92482.1"/>
    </source>
</evidence>
<keyword evidence="1" id="KW-0472">Membrane</keyword>
<keyword evidence="1" id="KW-1133">Transmembrane helix</keyword>
<protein>
    <submittedName>
        <fullName evidence="2">Uncharacterized protein</fullName>
    </submittedName>
</protein>
<name>A0A843V2C1_COLES</name>
<gene>
    <name evidence="2" type="ORF">Taro_025110</name>
</gene>